<comment type="caution">
    <text evidence="2">The sequence shown here is derived from an EMBL/GenBank/DDBJ whole genome shotgun (WGS) entry which is preliminary data.</text>
</comment>
<keyword evidence="1" id="KW-0812">Transmembrane</keyword>
<gene>
    <name evidence="2" type="ORF">LENED_000106</name>
</gene>
<reference evidence="2 3" key="1">
    <citation type="submission" date="2016-08" db="EMBL/GenBank/DDBJ databases">
        <authorList>
            <consortium name="Lentinula edodes genome sequencing consortium"/>
            <person name="Sakamoto Y."/>
            <person name="Nakade K."/>
            <person name="Sato S."/>
            <person name="Yoshida Y."/>
            <person name="Miyazaki K."/>
            <person name="Natsume S."/>
            <person name="Konno N."/>
        </authorList>
    </citation>
    <scope>NUCLEOTIDE SEQUENCE [LARGE SCALE GENOMIC DNA]</scope>
    <source>
        <strain evidence="2 3">NBRC 111202</strain>
    </source>
</reference>
<proteinExistence type="predicted"/>
<reference evidence="2 3" key="2">
    <citation type="submission" date="2017-02" db="EMBL/GenBank/DDBJ databases">
        <title>A genome survey and senescence transcriptome analysis in Lentinula edodes.</title>
        <authorList>
            <person name="Sakamoto Y."/>
            <person name="Nakade K."/>
            <person name="Sato S."/>
            <person name="Yoshida Y."/>
            <person name="Miyazaki K."/>
            <person name="Natsume S."/>
            <person name="Konno N."/>
        </authorList>
    </citation>
    <scope>NUCLEOTIDE SEQUENCE [LARGE SCALE GENOMIC DNA]</scope>
    <source>
        <strain evidence="2 3">NBRC 111202</strain>
    </source>
</reference>
<evidence type="ECO:0000313" key="3">
    <source>
        <dbReference type="Proteomes" id="UP000188533"/>
    </source>
</evidence>
<keyword evidence="1" id="KW-0472">Membrane</keyword>
<keyword evidence="1" id="KW-1133">Transmembrane helix</keyword>
<evidence type="ECO:0000313" key="2">
    <source>
        <dbReference type="EMBL" id="GAV98710.1"/>
    </source>
</evidence>
<sequence length="98" mass="11878">MFIERWYTMFFVRSYIQHMHPYLYAATQPFLRLLLILLFASLVQNTFRNHDFHRVSNVEAVERELLLLPPHDEESRDLRCRRRAYGLYQVNESAESSI</sequence>
<protein>
    <submittedName>
        <fullName evidence="2">Uncharacterized protein</fullName>
    </submittedName>
</protein>
<evidence type="ECO:0000256" key="1">
    <source>
        <dbReference type="SAM" id="Phobius"/>
    </source>
</evidence>
<feature type="transmembrane region" description="Helical" evidence="1">
    <location>
        <begin position="21"/>
        <end position="43"/>
    </location>
</feature>
<keyword evidence="3" id="KW-1185">Reference proteome</keyword>
<dbReference type="EMBL" id="BDGU01000002">
    <property type="protein sequence ID" value="GAV98710.1"/>
    <property type="molecule type" value="Genomic_DNA"/>
</dbReference>
<dbReference type="Proteomes" id="UP000188533">
    <property type="component" value="Unassembled WGS sequence"/>
</dbReference>
<name>A0A1Q3DUW2_LENED</name>
<organism evidence="2 3">
    <name type="scientific">Lentinula edodes</name>
    <name type="common">Shiitake mushroom</name>
    <name type="synonym">Lentinus edodes</name>
    <dbReference type="NCBI Taxonomy" id="5353"/>
    <lineage>
        <taxon>Eukaryota</taxon>
        <taxon>Fungi</taxon>
        <taxon>Dikarya</taxon>
        <taxon>Basidiomycota</taxon>
        <taxon>Agaricomycotina</taxon>
        <taxon>Agaricomycetes</taxon>
        <taxon>Agaricomycetidae</taxon>
        <taxon>Agaricales</taxon>
        <taxon>Marasmiineae</taxon>
        <taxon>Omphalotaceae</taxon>
        <taxon>Lentinula</taxon>
    </lineage>
</organism>
<dbReference type="AlphaFoldDB" id="A0A1Q3DUW2"/>
<accession>A0A1Q3DUW2</accession>